<accession>A0A6N2TSD0</accession>
<evidence type="ECO:0000313" key="1">
    <source>
        <dbReference type="EMBL" id="VYT06921.1"/>
    </source>
</evidence>
<reference evidence="1" key="1">
    <citation type="submission" date="2019-11" db="EMBL/GenBank/DDBJ databases">
        <authorList>
            <person name="Feng L."/>
        </authorList>
    </citation>
    <scope>NUCLEOTIDE SEQUENCE</scope>
    <source>
        <strain evidence="1">BdentiumLFYP24</strain>
    </source>
</reference>
<gene>
    <name evidence="1" type="ORF">BDLFYP24_02067</name>
</gene>
<name>A0A6N2TSD0_9BIFI</name>
<dbReference type="AlphaFoldDB" id="A0A6N2TSD0"/>
<sequence>MLLMHTNMTRKDPNGRELVSHGIIYNVEATDGGMVLGPHRRDIDGIDNPDNDI</sequence>
<organism evidence="1">
    <name type="scientific">Bifidobacterium dentium</name>
    <dbReference type="NCBI Taxonomy" id="1689"/>
    <lineage>
        <taxon>Bacteria</taxon>
        <taxon>Bacillati</taxon>
        <taxon>Actinomycetota</taxon>
        <taxon>Actinomycetes</taxon>
        <taxon>Bifidobacteriales</taxon>
        <taxon>Bifidobacteriaceae</taxon>
        <taxon>Bifidobacterium</taxon>
    </lineage>
</organism>
<dbReference type="EMBL" id="CACRSP010000006">
    <property type="protein sequence ID" value="VYT06921.1"/>
    <property type="molecule type" value="Genomic_DNA"/>
</dbReference>
<protein>
    <submittedName>
        <fullName evidence="1">Uncharacterized protein</fullName>
    </submittedName>
</protein>
<proteinExistence type="predicted"/>